<dbReference type="RefSeq" id="WP_045923541.1">
    <property type="nucleotide sequence ID" value="NZ_JBHTHW010000006.1"/>
</dbReference>
<dbReference type="HOGENOM" id="CLU_1088997_0_0_9"/>
<gene>
    <name evidence="1" type="ORF">JG29_16390</name>
</gene>
<dbReference type="Proteomes" id="UP000033695">
    <property type="component" value="Unassembled WGS sequence"/>
</dbReference>
<proteinExistence type="predicted"/>
<name>A0A0F4KSC9_9LACO</name>
<comment type="caution">
    <text evidence="1">The sequence shown here is derived from an EMBL/GenBank/DDBJ whole genome shotgun (WGS) entry which is preliminary data.</text>
</comment>
<dbReference type="STRING" id="1218508.JG29_16390"/>
<evidence type="ECO:0000313" key="2">
    <source>
        <dbReference type="Proteomes" id="UP000033695"/>
    </source>
</evidence>
<accession>A0A0F4KSC9</accession>
<dbReference type="EMBL" id="JXBZ01000015">
    <property type="protein sequence ID" value="KJY48121.1"/>
    <property type="molecule type" value="Genomic_DNA"/>
</dbReference>
<sequence length="255" mass="29984">MTDRLAEIMDSLYDWHHNDNNKIVAPNCILPECIKERIRYFLPQMDNGLTFKGCMEYVLATQENEKKLSEDYENYSYDDWLPVSDKVEEWHKSYYGLQERYAWPQVAVAMLYGYGEEDYQVKYGKYYFNNRYLLVSDPADYTHFSKEGAERAAHLLKPEYVIKNVRFWNSNQGTISRKYIRADTQIPQKYISPDYVFLFQVGKQAVGMNGEKVKLDLPDCVRFDEAVQILQSIKNIKPKIIRAKQSKESDLAGNN</sequence>
<dbReference type="OrthoDB" id="2192221at2"/>
<organism evidence="1 2">
    <name type="scientific">Bombilactobacillus mellis</name>
    <dbReference type="NCBI Taxonomy" id="1218508"/>
    <lineage>
        <taxon>Bacteria</taxon>
        <taxon>Bacillati</taxon>
        <taxon>Bacillota</taxon>
        <taxon>Bacilli</taxon>
        <taxon>Lactobacillales</taxon>
        <taxon>Lactobacillaceae</taxon>
        <taxon>Bombilactobacillus</taxon>
    </lineage>
</organism>
<dbReference type="AlphaFoldDB" id="A0A0F4KSC9"/>
<protein>
    <submittedName>
        <fullName evidence="1">Uncharacterized protein</fullName>
    </submittedName>
</protein>
<keyword evidence="2" id="KW-1185">Reference proteome</keyword>
<evidence type="ECO:0000313" key="1">
    <source>
        <dbReference type="EMBL" id="KJY48121.1"/>
    </source>
</evidence>
<reference evidence="1 2" key="1">
    <citation type="submission" date="2014-12" db="EMBL/GenBank/DDBJ databases">
        <title>Comparative genomics of the lactic acid bacteria isolated from the honey bee gut.</title>
        <authorList>
            <person name="Ellegaard K.M."/>
            <person name="Tamarit D."/>
            <person name="Javelind E."/>
            <person name="Olofsson T."/>
            <person name="Andersson S.G."/>
            <person name="Vasquez A."/>
        </authorList>
    </citation>
    <scope>NUCLEOTIDE SEQUENCE [LARGE SCALE GENOMIC DNA]</scope>
    <source>
        <strain evidence="1 2">Hon2</strain>
    </source>
</reference>
<dbReference type="PATRIC" id="fig|1218508.4.peg.1686"/>